<name>F4PZA4_CACFS</name>
<accession>F4PZA4</accession>
<evidence type="ECO:0000313" key="3">
    <source>
        <dbReference type="Proteomes" id="UP000007797"/>
    </source>
</evidence>
<dbReference type="AlphaFoldDB" id="F4PZA4"/>
<keyword evidence="3" id="KW-1185">Reference proteome</keyword>
<dbReference type="EMBL" id="GL883016">
    <property type="protein sequence ID" value="EGG19133.1"/>
    <property type="molecule type" value="Genomic_DNA"/>
</dbReference>
<sequence>MSKRKKSCQGCGFEFFDIKIHRCLKRTAQKRRNKRLQVNNNNNHFEQHQQQVNNDNEYDNHDQDIDDAVVFSSPYRALQERNTIKIVIPLNCWIECKQKK</sequence>
<dbReference type="RefSeq" id="XP_004366766.1">
    <property type="nucleotide sequence ID" value="XM_004366709.1"/>
</dbReference>
<evidence type="ECO:0000256" key="1">
    <source>
        <dbReference type="SAM" id="MobiDB-lite"/>
    </source>
</evidence>
<proteinExistence type="predicted"/>
<feature type="compositionally biased region" description="Low complexity" evidence="1">
    <location>
        <begin position="39"/>
        <end position="54"/>
    </location>
</feature>
<organism evidence="2 3">
    <name type="scientific">Cavenderia fasciculata</name>
    <name type="common">Slime mold</name>
    <name type="synonym">Dictyostelium fasciculatum</name>
    <dbReference type="NCBI Taxonomy" id="261658"/>
    <lineage>
        <taxon>Eukaryota</taxon>
        <taxon>Amoebozoa</taxon>
        <taxon>Evosea</taxon>
        <taxon>Eumycetozoa</taxon>
        <taxon>Dictyostelia</taxon>
        <taxon>Acytosteliales</taxon>
        <taxon>Cavenderiaceae</taxon>
        <taxon>Cavenderia</taxon>
    </lineage>
</organism>
<gene>
    <name evidence="2" type="ORF">DFA_02380</name>
</gene>
<feature type="region of interest" description="Disordered" evidence="1">
    <location>
        <begin position="35"/>
        <end position="63"/>
    </location>
</feature>
<dbReference type="Proteomes" id="UP000007797">
    <property type="component" value="Unassembled WGS sequence"/>
</dbReference>
<protein>
    <submittedName>
        <fullName evidence="2">Uncharacterized protein</fullName>
    </submittedName>
</protein>
<evidence type="ECO:0000313" key="2">
    <source>
        <dbReference type="EMBL" id="EGG19133.1"/>
    </source>
</evidence>
<reference evidence="3" key="1">
    <citation type="journal article" date="2011" name="Genome Res.">
        <title>Phylogeny-wide analysis of social amoeba genomes highlights ancient origins for complex intercellular communication.</title>
        <authorList>
            <person name="Heidel A.J."/>
            <person name="Lawal H.M."/>
            <person name="Felder M."/>
            <person name="Schilde C."/>
            <person name="Helps N.R."/>
            <person name="Tunggal B."/>
            <person name="Rivero F."/>
            <person name="John U."/>
            <person name="Schleicher M."/>
            <person name="Eichinger L."/>
            <person name="Platzer M."/>
            <person name="Noegel A.A."/>
            <person name="Schaap P."/>
            <person name="Gloeckner G."/>
        </authorList>
    </citation>
    <scope>NUCLEOTIDE SEQUENCE [LARGE SCALE GENOMIC DNA]</scope>
    <source>
        <strain evidence="3">SH3</strain>
    </source>
</reference>
<dbReference type="GeneID" id="14871068"/>
<dbReference type="KEGG" id="dfa:DFA_02380"/>